<reference evidence="1 2" key="1">
    <citation type="journal article" date="2018" name="Front. Plant Sci.">
        <title>Red Clover (Trifolium pratense) and Zigzag Clover (T. medium) - A Picture of Genomic Similarities and Differences.</title>
        <authorList>
            <person name="Dluhosova J."/>
            <person name="Istvanek J."/>
            <person name="Nedelnik J."/>
            <person name="Repkova J."/>
        </authorList>
    </citation>
    <scope>NUCLEOTIDE SEQUENCE [LARGE SCALE GENOMIC DNA]</scope>
    <source>
        <strain evidence="2">cv. 10/8</strain>
        <tissue evidence="1">Leaf</tissue>
    </source>
</reference>
<sequence length="42" mass="4947">YRVIEVASAAFDCDFMRKLLVTPEQVLLREETFLSLTKPLRF</sequence>
<organism evidence="1 2">
    <name type="scientific">Trifolium medium</name>
    <dbReference type="NCBI Taxonomy" id="97028"/>
    <lineage>
        <taxon>Eukaryota</taxon>
        <taxon>Viridiplantae</taxon>
        <taxon>Streptophyta</taxon>
        <taxon>Embryophyta</taxon>
        <taxon>Tracheophyta</taxon>
        <taxon>Spermatophyta</taxon>
        <taxon>Magnoliopsida</taxon>
        <taxon>eudicotyledons</taxon>
        <taxon>Gunneridae</taxon>
        <taxon>Pentapetalae</taxon>
        <taxon>rosids</taxon>
        <taxon>fabids</taxon>
        <taxon>Fabales</taxon>
        <taxon>Fabaceae</taxon>
        <taxon>Papilionoideae</taxon>
        <taxon>50 kb inversion clade</taxon>
        <taxon>NPAAA clade</taxon>
        <taxon>Hologalegina</taxon>
        <taxon>IRL clade</taxon>
        <taxon>Trifolieae</taxon>
        <taxon>Trifolium</taxon>
    </lineage>
</organism>
<comment type="caution">
    <text evidence="1">The sequence shown here is derived from an EMBL/GenBank/DDBJ whole genome shotgun (WGS) entry which is preliminary data.</text>
</comment>
<feature type="non-terminal residue" evidence="1">
    <location>
        <position position="1"/>
    </location>
</feature>
<evidence type="ECO:0000313" key="2">
    <source>
        <dbReference type="Proteomes" id="UP000265520"/>
    </source>
</evidence>
<protein>
    <submittedName>
        <fullName evidence="1">Uncharacterized protein</fullName>
    </submittedName>
</protein>
<keyword evidence="2" id="KW-1185">Reference proteome</keyword>
<dbReference type="AlphaFoldDB" id="A0A392S8S2"/>
<dbReference type="EMBL" id="LXQA010336252">
    <property type="protein sequence ID" value="MCI44862.1"/>
    <property type="molecule type" value="Genomic_DNA"/>
</dbReference>
<dbReference type="Proteomes" id="UP000265520">
    <property type="component" value="Unassembled WGS sequence"/>
</dbReference>
<accession>A0A392S8S2</accession>
<proteinExistence type="predicted"/>
<evidence type="ECO:0000313" key="1">
    <source>
        <dbReference type="EMBL" id="MCI44862.1"/>
    </source>
</evidence>
<name>A0A392S8S2_9FABA</name>